<feature type="domain" description="Nudix hydrolase" evidence="4">
    <location>
        <begin position="143"/>
        <end position="271"/>
    </location>
</feature>
<evidence type="ECO:0000259" key="4">
    <source>
        <dbReference type="PROSITE" id="PS51462"/>
    </source>
</evidence>
<dbReference type="Gene3D" id="3.90.79.10">
    <property type="entry name" value="Nucleoside Triphosphate Pyrophosphohydrolase"/>
    <property type="match status" value="1"/>
</dbReference>
<accession>A0ABP6CGB3</accession>
<name>A0ABP6CGB3_9ACTN</name>
<proteinExistence type="predicted"/>
<comment type="cofactor">
    <cofactor evidence="1">
        <name>Mg(2+)</name>
        <dbReference type="ChEBI" id="CHEBI:18420"/>
    </cofactor>
</comment>
<dbReference type="InterPro" id="IPR000086">
    <property type="entry name" value="NUDIX_hydrolase_dom"/>
</dbReference>
<dbReference type="InterPro" id="IPR020476">
    <property type="entry name" value="Nudix_hydrolase"/>
</dbReference>
<feature type="region of interest" description="Disordered" evidence="3">
    <location>
        <begin position="77"/>
        <end position="119"/>
    </location>
</feature>
<dbReference type="InterPro" id="IPR015797">
    <property type="entry name" value="NUDIX_hydrolase-like_dom_sf"/>
</dbReference>
<dbReference type="EMBL" id="BAAARJ010000009">
    <property type="protein sequence ID" value="GAA2615235.1"/>
    <property type="molecule type" value="Genomic_DNA"/>
</dbReference>
<protein>
    <recommendedName>
        <fullName evidence="4">Nudix hydrolase domain-containing protein</fullName>
    </recommendedName>
</protein>
<sequence>MSAPAAVVAAPAEALPMPTVLMSTTSDSSHLSVLRIHPPLTSPKVVVNLSAQPPLRQTQVYVYGKAHTAERFSGFRRCTEGPTQPRTTLGRMTESATPPESVTPPGSAMPPEAVAPASAPLATGPRGMRLLSFHREPEGTRFEDAPVGYALVAVRHEGRLLMVYERDRECWELPGGSIEEGESPRAAAVRELREETCQVTDPAALRFVGFSRTALGARQRILYGALFTGELTRVLPFVANSEISDIHWRAGEEPLPFGQTQTVDEYLVKMCAE</sequence>
<dbReference type="PANTHER" id="PTHR43046:SF14">
    <property type="entry name" value="MUTT_NUDIX FAMILY PROTEIN"/>
    <property type="match status" value="1"/>
</dbReference>
<reference evidence="6" key="1">
    <citation type="journal article" date="2019" name="Int. J. Syst. Evol. Microbiol.">
        <title>The Global Catalogue of Microorganisms (GCM) 10K type strain sequencing project: providing services to taxonomists for standard genome sequencing and annotation.</title>
        <authorList>
            <consortium name="The Broad Institute Genomics Platform"/>
            <consortium name="The Broad Institute Genome Sequencing Center for Infectious Disease"/>
            <person name="Wu L."/>
            <person name="Ma J."/>
        </authorList>
    </citation>
    <scope>NUCLEOTIDE SEQUENCE [LARGE SCALE GENOMIC DNA]</scope>
    <source>
        <strain evidence="6">JCM 16373</strain>
    </source>
</reference>
<dbReference type="Proteomes" id="UP001501447">
    <property type="component" value="Unassembled WGS sequence"/>
</dbReference>
<evidence type="ECO:0000313" key="6">
    <source>
        <dbReference type="Proteomes" id="UP001501447"/>
    </source>
</evidence>
<gene>
    <name evidence="5" type="ORF">GCM10009863_31220</name>
</gene>
<dbReference type="SUPFAM" id="SSF55811">
    <property type="entry name" value="Nudix"/>
    <property type="match status" value="1"/>
</dbReference>
<evidence type="ECO:0000256" key="2">
    <source>
        <dbReference type="ARBA" id="ARBA00022801"/>
    </source>
</evidence>
<evidence type="ECO:0000256" key="3">
    <source>
        <dbReference type="SAM" id="MobiDB-lite"/>
    </source>
</evidence>
<dbReference type="PRINTS" id="PR00502">
    <property type="entry name" value="NUDIXFAMILY"/>
</dbReference>
<dbReference type="PROSITE" id="PS51462">
    <property type="entry name" value="NUDIX"/>
    <property type="match status" value="1"/>
</dbReference>
<comment type="caution">
    <text evidence="5">The sequence shown here is derived from an EMBL/GenBank/DDBJ whole genome shotgun (WGS) entry which is preliminary data.</text>
</comment>
<evidence type="ECO:0000313" key="5">
    <source>
        <dbReference type="EMBL" id="GAA2615235.1"/>
    </source>
</evidence>
<organism evidence="5 6">
    <name type="scientific">Streptomyces axinellae</name>
    <dbReference type="NCBI Taxonomy" id="552788"/>
    <lineage>
        <taxon>Bacteria</taxon>
        <taxon>Bacillati</taxon>
        <taxon>Actinomycetota</taxon>
        <taxon>Actinomycetes</taxon>
        <taxon>Kitasatosporales</taxon>
        <taxon>Streptomycetaceae</taxon>
        <taxon>Streptomyces</taxon>
    </lineage>
</organism>
<evidence type="ECO:0000256" key="1">
    <source>
        <dbReference type="ARBA" id="ARBA00001946"/>
    </source>
</evidence>
<dbReference type="Pfam" id="PF00293">
    <property type="entry name" value="NUDIX"/>
    <property type="match status" value="1"/>
</dbReference>
<keyword evidence="2" id="KW-0378">Hydrolase</keyword>
<dbReference type="PANTHER" id="PTHR43046">
    <property type="entry name" value="GDP-MANNOSE MANNOSYL HYDROLASE"/>
    <property type="match status" value="1"/>
</dbReference>
<keyword evidence="6" id="KW-1185">Reference proteome</keyword>